<dbReference type="AlphaFoldDB" id="A0A6M3J144"/>
<proteinExistence type="predicted"/>
<gene>
    <name evidence="1" type="ORF">MM415B00708_0026</name>
</gene>
<name>A0A6M3J144_9ZZZZ</name>
<sequence length="87" mass="8545">MADDQIGVGLMGWLRDVKARVVEIDNDGGAKFKGGVGFNGTAPVGQATAYTQTFSSAERTVVAPSGGAIATTAAVVATGAAVFGLAG</sequence>
<dbReference type="EMBL" id="MT141484">
    <property type="protein sequence ID" value="QJA62891.1"/>
    <property type="molecule type" value="Genomic_DNA"/>
</dbReference>
<organism evidence="1">
    <name type="scientific">viral metagenome</name>
    <dbReference type="NCBI Taxonomy" id="1070528"/>
    <lineage>
        <taxon>unclassified sequences</taxon>
        <taxon>metagenomes</taxon>
        <taxon>organismal metagenomes</taxon>
    </lineage>
</organism>
<accession>A0A6M3J144</accession>
<evidence type="ECO:0000313" key="1">
    <source>
        <dbReference type="EMBL" id="QJA62891.1"/>
    </source>
</evidence>
<protein>
    <submittedName>
        <fullName evidence="1">Uncharacterized protein</fullName>
    </submittedName>
</protein>
<reference evidence="1" key="1">
    <citation type="submission" date="2020-03" db="EMBL/GenBank/DDBJ databases">
        <title>The deep terrestrial virosphere.</title>
        <authorList>
            <person name="Holmfeldt K."/>
            <person name="Nilsson E."/>
            <person name="Simone D."/>
            <person name="Lopez-Fernandez M."/>
            <person name="Wu X."/>
            <person name="de Brujin I."/>
            <person name="Lundin D."/>
            <person name="Andersson A."/>
            <person name="Bertilsson S."/>
            <person name="Dopson M."/>
        </authorList>
    </citation>
    <scope>NUCLEOTIDE SEQUENCE</scope>
    <source>
        <strain evidence="1">MM415B00708</strain>
    </source>
</reference>